<comment type="caution">
    <text evidence="2">The sequence shown here is derived from an EMBL/GenBank/DDBJ whole genome shotgun (WGS) entry which is preliminary data.</text>
</comment>
<gene>
    <name evidence="2" type="ORF">IM532_06700</name>
</gene>
<dbReference type="AlphaFoldDB" id="A0A8J7G5P2"/>
<evidence type="ECO:0000313" key="3">
    <source>
        <dbReference type="Proteomes" id="UP000608754"/>
    </source>
</evidence>
<evidence type="ECO:0000313" key="2">
    <source>
        <dbReference type="EMBL" id="MBF0597137.1"/>
    </source>
</evidence>
<name>A0A8J7G5P2_9FLAO</name>
<dbReference type="SUPFAM" id="SSF82185">
    <property type="entry name" value="Histone H3 K4-specific methyltransferase SET7/9 N-terminal domain"/>
    <property type="match status" value="1"/>
</dbReference>
<keyword evidence="3" id="KW-1185">Reference proteome</keyword>
<keyword evidence="1" id="KW-0732">Signal</keyword>
<dbReference type="EMBL" id="JADGIK010000004">
    <property type="protein sequence ID" value="MBF0597137.1"/>
    <property type="molecule type" value="Genomic_DNA"/>
</dbReference>
<accession>A0A8J7G5P2</accession>
<protein>
    <recommendedName>
        <fullName evidence="4">MORN repeat variant</fullName>
    </recommendedName>
</protein>
<organism evidence="2 3">
    <name type="scientific">Faecalibacter rhinopitheci</name>
    <dbReference type="NCBI Taxonomy" id="2779678"/>
    <lineage>
        <taxon>Bacteria</taxon>
        <taxon>Pseudomonadati</taxon>
        <taxon>Bacteroidota</taxon>
        <taxon>Flavobacteriia</taxon>
        <taxon>Flavobacteriales</taxon>
        <taxon>Weeksellaceae</taxon>
        <taxon>Faecalibacter</taxon>
    </lineage>
</organism>
<feature type="chain" id="PRO_5035267679" description="MORN repeat variant" evidence="1">
    <location>
        <begin position="20"/>
        <end position="111"/>
    </location>
</feature>
<evidence type="ECO:0000256" key="1">
    <source>
        <dbReference type="SAM" id="SignalP"/>
    </source>
</evidence>
<dbReference type="RefSeq" id="WP_194182690.1">
    <property type="nucleotide sequence ID" value="NZ_JADGIK010000004.1"/>
</dbReference>
<proteinExistence type="predicted"/>
<sequence>MKKLLYFIMLIFIQSLANAQTHYEKIIRYKNGNIKSIISYNSNNIKDGQTINYYPNGNIQSYIPYMNGNINGVVENYYKNEILESTGIIVDNLLEGKFYYFHKKWKTEIYN</sequence>
<reference evidence="2" key="1">
    <citation type="submission" date="2020-10" db="EMBL/GenBank/DDBJ databases">
        <authorList>
            <person name="Lu T."/>
            <person name="Wang Q."/>
            <person name="Han X."/>
        </authorList>
    </citation>
    <scope>NUCLEOTIDE SEQUENCE</scope>
    <source>
        <strain evidence="2">WQ 117</strain>
    </source>
</reference>
<dbReference type="Pfam" id="PF07661">
    <property type="entry name" value="MORN_2"/>
    <property type="match status" value="2"/>
</dbReference>
<dbReference type="Proteomes" id="UP000608754">
    <property type="component" value="Unassembled WGS sequence"/>
</dbReference>
<dbReference type="Gene3D" id="3.90.930.1">
    <property type="match status" value="1"/>
</dbReference>
<feature type="signal peptide" evidence="1">
    <location>
        <begin position="1"/>
        <end position="19"/>
    </location>
</feature>
<dbReference type="InterPro" id="IPR011652">
    <property type="entry name" value="MORN_2"/>
</dbReference>
<evidence type="ECO:0008006" key="4">
    <source>
        <dbReference type="Google" id="ProtNLM"/>
    </source>
</evidence>